<dbReference type="Proteomes" id="UP001202328">
    <property type="component" value="Unassembled WGS sequence"/>
</dbReference>
<dbReference type="PANTHER" id="PTHR33077:SF52">
    <property type="entry name" value="PROTEIN TIFY 11D"/>
    <property type="match status" value="1"/>
</dbReference>
<evidence type="ECO:0000256" key="2">
    <source>
        <dbReference type="RuleBase" id="RU369065"/>
    </source>
</evidence>
<organism evidence="4 5">
    <name type="scientific">Papaver atlanticum</name>
    <dbReference type="NCBI Taxonomy" id="357466"/>
    <lineage>
        <taxon>Eukaryota</taxon>
        <taxon>Viridiplantae</taxon>
        <taxon>Streptophyta</taxon>
        <taxon>Embryophyta</taxon>
        <taxon>Tracheophyta</taxon>
        <taxon>Spermatophyta</taxon>
        <taxon>Magnoliopsida</taxon>
        <taxon>Ranunculales</taxon>
        <taxon>Papaveraceae</taxon>
        <taxon>Papaveroideae</taxon>
        <taxon>Papaver</taxon>
    </lineage>
</organism>
<proteinExistence type="inferred from homology"/>
<dbReference type="InterPro" id="IPR040390">
    <property type="entry name" value="TIFY/JAZ"/>
</dbReference>
<comment type="caution">
    <text evidence="4">The sequence shown here is derived from an EMBL/GenBank/DDBJ whole genome shotgun (WGS) entry which is preliminary data.</text>
</comment>
<dbReference type="InterPro" id="IPR010399">
    <property type="entry name" value="Tify_dom"/>
</dbReference>
<dbReference type="InterPro" id="IPR018467">
    <property type="entry name" value="CCT_CS"/>
</dbReference>
<comment type="domain">
    <text evidence="2">The jas domain is required for interaction with COI1.</text>
</comment>
<keyword evidence="2" id="KW-1184">Jasmonic acid signaling pathway</keyword>
<dbReference type="GO" id="GO:0031347">
    <property type="term" value="P:regulation of defense response"/>
    <property type="evidence" value="ECO:0007669"/>
    <property type="project" value="UniProtKB-UniRule"/>
</dbReference>
<dbReference type="Pfam" id="PF06200">
    <property type="entry name" value="tify"/>
    <property type="match status" value="1"/>
</dbReference>
<gene>
    <name evidence="4" type="ORF">MKW98_012757</name>
</gene>
<reference evidence="4" key="1">
    <citation type="submission" date="2022-04" db="EMBL/GenBank/DDBJ databases">
        <title>A functionally conserved STORR gene fusion in Papaver species that diverged 16.8 million years ago.</title>
        <authorList>
            <person name="Catania T."/>
        </authorList>
    </citation>
    <scope>NUCLEOTIDE SEQUENCE</scope>
    <source>
        <strain evidence="4">S-188037</strain>
    </source>
</reference>
<dbReference type="PANTHER" id="PTHR33077">
    <property type="entry name" value="PROTEIN TIFY 4A-RELATED-RELATED"/>
    <property type="match status" value="1"/>
</dbReference>
<evidence type="ECO:0000256" key="1">
    <source>
        <dbReference type="ARBA" id="ARBA00008614"/>
    </source>
</evidence>
<evidence type="ECO:0000313" key="5">
    <source>
        <dbReference type="Proteomes" id="UP001202328"/>
    </source>
</evidence>
<comment type="subcellular location">
    <subcellularLocation>
        <location evidence="2">Nucleus</location>
    </subcellularLocation>
</comment>
<dbReference type="GO" id="GO:0005634">
    <property type="term" value="C:nucleus"/>
    <property type="evidence" value="ECO:0007669"/>
    <property type="project" value="UniProtKB-SubCell"/>
</dbReference>
<comment type="function">
    <text evidence="2">Repressor of jasmonate responses.</text>
</comment>
<dbReference type="PROSITE" id="PS51320">
    <property type="entry name" value="TIFY"/>
    <property type="match status" value="1"/>
</dbReference>
<name>A0AAD4T563_9MAGN</name>
<sequence length="275" mass="30113">MSSFTADVEKNSGRKPKFTRTCSMLSQYLKQNGSFGDLSREMTCNTPQLDDQKEKTPITMNLLPTDDFPAKPVPEVKPMDLFPQDTGYVRSLSMKEPVKETVPAEEVVKPTQDGGTPMTIFYAGQVLVFDKLPKDKAKEIMDYADVINSSTTPNTPPANEKLIANSPCIVDLNSPLASDVPVAVSAGIGSSVKANLDSGEDKMAKQNHVPIARKASLHRFLEKRKDRIVAKAPYQVVNNTSPSTEVSTKPAGEKKSWLNLASLMPPPPPRLQLQL</sequence>
<dbReference type="GO" id="GO:0009611">
    <property type="term" value="P:response to wounding"/>
    <property type="evidence" value="ECO:0007669"/>
    <property type="project" value="UniProtKB-UniRule"/>
</dbReference>
<dbReference type="Pfam" id="PF09425">
    <property type="entry name" value="Jas_motif"/>
    <property type="match status" value="1"/>
</dbReference>
<dbReference type="EMBL" id="JAJJMB010006252">
    <property type="protein sequence ID" value="KAI3935565.1"/>
    <property type="molecule type" value="Genomic_DNA"/>
</dbReference>
<comment type="similarity">
    <text evidence="1 2">Belongs to the TIFY/JAZ family.</text>
</comment>
<keyword evidence="2" id="KW-0539">Nucleus</keyword>
<evidence type="ECO:0000259" key="3">
    <source>
        <dbReference type="PROSITE" id="PS51320"/>
    </source>
</evidence>
<feature type="domain" description="Tify" evidence="3">
    <location>
        <begin position="111"/>
        <end position="146"/>
    </location>
</feature>
<dbReference type="AlphaFoldDB" id="A0AAD4T563"/>
<evidence type="ECO:0000313" key="4">
    <source>
        <dbReference type="EMBL" id="KAI3935565.1"/>
    </source>
</evidence>
<dbReference type="SMART" id="SM00979">
    <property type="entry name" value="TIFY"/>
    <property type="match status" value="1"/>
</dbReference>
<accession>A0AAD4T563</accession>
<keyword evidence="5" id="KW-1185">Reference proteome</keyword>
<dbReference type="GO" id="GO:2000022">
    <property type="term" value="P:regulation of jasmonic acid mediated signaling pathway"/>
    <property type="evidence" value="ECO:0007669"/>
    <property type="project" value="UniProtKB-UniRule"/>
</dbReference>
<protein>
    <recommendedName>
        <fullName evidence="2">Protein TIFY</fullName>
    </recommendedName>
    <alternativeName>
        <fullName evidence="2">Jasmonate ZIM domain-containing protein</fullName>
    </alternativeName>
</protein>